<dbReference type="SMART" id="SM00487">
    <property type="entry name" value="DEXDc"/>
    <property type="match status" value="1"/>
</dbReference>
<keyword evidence="7" id="KW-1185">Reference proteome</keyword>
<evidence type="ECO:0000313" key="7">
    <source>
        <dbReference type="Proteomes" id="UP000295292"/>
    </source>
</evidence>
<keyword evidence="6" id="KW-0347">Helicase</keyword>
<dbReference type="Pfam" id="PF00271">
    <property type="entry name" value="Helicase_C"/>
    <property type="match status" value="1"/>
</dbReference>
<evidence type="ECO:0000256" key="1">
    <source>
        <dbReference type="ARBA" id="ARBA00022801"/>
    </source>
</evidence>
<dbReference type="SUPFAM" id="SSF52540">
    <property type="entry name" value="P-loop containing nucleoside triphosphate hydrolases"/>
    <property type="match status" value="2"/>
</dbReference>
<dbReference type="GO" id="GO:0016787">
    <property type="term" value="F:hydrolase activity"/>
    <property type="evidence" value="ECO:0007669"/>
    <property type="project" value="UniProtKB-KW"/>
</dbReference>
<dbReference type="InterPro" id="IPR000330">
    <property type="entry name" value="SNF2_N"/>
</dbReference>
<dbReference type="PROSITE" id="PS51194">
    <property type="entry name" value="HELICASE_CTER"/>
    <property type="match status" value="1"/>
</dbReference>
<dbReference type="InterPro" id="IPR038718">
    <property type="entry name" value="SNF2-like_sf"/>
</dbReference>
<keyword evidence="6" id="KW-0067">ATP-binding</keyword>
<evidence type="ECO:0000259" key="3">
    <source>
        <dbReference type="PROSITE" id="PS50966"/>
    </source>
</evidence>
<evidence type="ECO:0000259" key="4">
    <source>
        <dbReference type="PROSITE" id="PS51192"/>
    </source>
</evidence>
<name>A0A4R6WHS2_9SPHI</name>
<dbReference type="Pfam" id="PF00176">
    <property type="entry name" value="SNF2-rel_dom"/>
    <property type="match status" value="1"/>
</dbReference>
<dbReference type="InterPro" id="IPR007527">
    <property type="entry name" value="Znf_SWIM"/>
</dbReference>
<dbReference type="EMBL" id="SNYV01000014">
    <property type="protein sequence ID" value="TDQ77076.1"/>
    <property type="molecule type" value="Genomic_DNA"/>
</dbReference>
<keyword evidence="2" id="KW-0479">Metal-binding</keyword>
<dbReference type="PROSITE" id="PS51192">
    <property type="entry name" value="HELICASE_ATP_BIND_1"/>
    <property type="match status" value="1"/>
</dbReference>
<keyword evidence="2" id="KW-0863">Zinc-finger</keyword>
<dbReference type="Gene3D" id="3.40.50.300">
    <property type="entry name" value="P-loop containing nucleotide triphosphate hydrolases"/>
    <property type="match status" value="1"/>
</dbReference>
<protein>
    <submittedName>
        <fullName evidence="6">Helicase-like protein</fullName>
    </submittedName>
</protein>
<evidence type="ECO:0000259" key="5">
    <source>
        <dbReference type="PROSITE" id="PS51194"/>
    </source>
</evidence>
<dbReference type="OrthoDB" id="9760715at2"/>
<dbReference type="Gene3D" id="3.40.50.10810">
    <property type="entry name" value="Tandem AAA-ATPase domain"/>
    <property type="match status" value="1"/>
</dbReference>
<dbReference type="PROSITE" id="PS50966">
    <property type="entry name" value="ZF_SWIM"/>
    <property type="match status" value="1"/>
</dbReference>
<dbReference type="PANTHER" id="PTHR10799">
    <property type="entry name" value="SNF2/RAD54 HELICASE FAMILY"/>
    <property type="match status" value="1"/>
</dbReference>
<dbReference type="InterPro" id="IPR014001">
    <property type="entry name" value="Helicase_ATP-bd"/>
</dbReference>
<keyword evidence="2" id="KW-0862">Zinc</keyword>
<dbReference type="AlphaFoldDB" id="A0A4R6WHS2"/>
<accession>A0A4R6WHS2</accession>
<keyword evidence="6" id="KW-0547">Nucleotide-binding</keyword>
<sequence length="1166" mass="134106">MKETVETDAVVVSKATALPKRKASEPFLIPWENGEPFKLSKEYLLTFYKGSKKIPDLSCYGSFNDFYSLEEYSFSFKKGDKENFTLYFQVNKKQLSISCNCGYSVVGLCHHAAAIIYNRFAWRSSYYFKGLYSEPLLTLSPKFLAMLNIKIDADWGNVALKLQNSSTYGKVYNLNISEQYDANAWAYSPVSLRGFKLRPEEETKVKFVVVTNGLHEGLPYILPFIEKDNEGRIWSRSYLFHENVSLKLAASDLFKERACKRILGIVEERDGFAQAYEIFAADEKSQRGQNSLRIIEEWRSLIGSLVEGERLIFSSFYGYPSSPSRLKIKNMLKRAAYSVAIADATVKIQVELEDHPSYLRLKFSVWYKGARIEYPQFLSDTYCFFLVVSEGCVVFIDDLDLEGLLREVRQSDYILTVLDRDQKPFLDNELIPIANRYALQVDVKGKKGNTVEQVKKPKRVVDVRMTDSHLIVGMSVEYEGFGSYPLAPQATMLIQMEEGGKRYRYAHRHLTLEQEFYDFIKKQHSTWPMQLHERFFSVDRWRVNYSQWLAQFVDRCKAEGIQVNLDKIPVGTSYYPYRLQWQVSDVQYADNRCSIRLRPRFRGKAIPFAEFEDMVTAGPKVYPLGNNQYGVIQSKDIALFKPLFLSATIEKDLLVLNSLQMISLQTVLEKVDPKIIQDSIKESRERLAKLNEIPERSIPETIQATLRPYQIDGFNWMAFLQEFKWGGILADDMGLGKTLQVITLLEQYYTTYGDTAASLVVVPNSLLFNWQSEYQKFAPSRLLTVYHGPDRFAIETFANNSIVLTTYGTLMSSVAFFEKHDFAYLIMDESQNAKNRNSKRFHSLEKVKALYRIAMTGTPVENGIQDIYAQMTLVNPGFFGNYRAFNKSYKGIADDESRDETLGNLQKMIQPFMLRRTKKQVALDLPDKTETTLLVDMLPAQRKVYDKYRKIYQGEVADNLNSADPSKSKFVAMEALNKLRQICNSPALLKDESFNSDSIKLDQIEEILSEVVPGHKVLLFSFFTSMLQLVEERIKAKEVGYAYLDGKLSQQQRQVAVERFQEDESCRVFLISLKAGGTGLNLTAADYVYILDPWWNPAVEAQAIDRCYRIGQEKHVNAYKIVCKDSVEEKILALQEHKKQLADGLILDETNLMKTLSKEELLKLFD</sequence>
<comment type="caution">
    <text evidence="6">The sequence shown here is derived from an EMBL/GenBank/DDBJ whole genome shotgun (WGS) entry which is preliminary data.</text>
</comment>
<keyword evidence="1" id="KW-0378">Hydrolase</keyword>
<evidence type="ECO:0000313" key="6">
    <source>
        <dbReference type="EMBL" id="TDQ77076.1"/>
    </source>
</evidence>
<dbReference type="RefSeq" id="WP_133584727.1">
    <property type="nucleotide sequence ID" value="NZ_SNYV01000014.1"/>
</dbReference>
<dbReference type="InterPro" id="IPR049730">
    <property type="entry name" value="SNF2/RAD54-like_C"/>
</dbReference>
<feature type="domain" description="Helicase ATP-binding" evidence="4">
    <location>
        <begin position="718"/>
        <end position="877"/>
    </location>
</feature>
<dbReference type="GO" id="GO:0008270">
    <property type="term" value="F:zinc ion binding"/>
    <property type="evidence" value="ECO:0007669"/>
    <property type="project" value="UniProtKB-KW"/>
</dbReference>
<gene>
    <name evidence="6" type="ORF">CLV99_2471</name>
</gene>
<feature type="domain" description="Helicase C-terminal" evidence="5">
    <location>
        <begin position="1003"/>
        <end position="1153"/>
    </location>
</feature>
<dbReference type="GO" id="GO:0005524">
    <property type="term" value="F:ATP binding"/>
    <property type="evidence" value="ECO:0007669"/>
    <property type="project" value="InterPro"/>
</dbReference>
<proteinExistence type="predicted"/>
<dbReference type="GO" id="GO:0004386">
    <property type="term" value="F:helicase activity"/>
    <property type="evidence" value="ECO:0007669"/>
    <property type="project" value="UniProtKB-KW"/>
</dbReference>
<dbReference type="InterPro" id="IPR027417">
    <property type="entry name" value="P-loop_NTPase"/>
</dbReference>
<dbReference type="SMART" id="SM00490">
    <property type="entry name" value="HELICc"/>
    <property type="match status" value="1"/>
</dbReference>
<organism evidence="6 7">
    <name type="scientific">Sphingobacterium yanglingense</name>
    <dbReference type="NCBI Taxonomy" id="1437280"/>
    <lineage>
        <taxon>Bacteria</taxon>
        <taxon>Pseudomonadati</taxon>
        <taxon>Bacteroidota</taxon>
        <taxon>Sphingobacteriia</taxon>
        <taxon>Sphingobacteriales</taxon>
        <taxon>Sphingobacteriaceae</taxon>
        <taxon>Sphingobacterium</taxon>
    </lineage>
</organism>
<dbReference type="CDD" id="cd18793">
    <property type="entry name" value="SF2_C_SNF"/>
    <property type="match status" value="1"/>
</dbReference>
<dbReference type="InterPro" id="IPR001650">
    <property type="entry name" value="Helicase_C-like"/>
</dbReference>
<evidence type="ECO:0000256" key="2">
    <source>
        <dbReference type="PROSITE-ProRule" id="PRU00325"/>
    </source>
</evidence>
<reference evidence="6 7" key="1">
    <citation type="submission" date="2019-03" db="EMBL/GenBank/DDBJ databases">
        <title>Genomic Encyclopedia of Archaeal and Bacterial Type Strains, Phase II (KMG-II): from individual species to whole genera.</title>
        <authorList>
            <person name="Goeker M."/>
        </authorList>
    </citation>
    <scope>NUCLEOTIDE SEQUENCE [LARGE SCALE GENOMIC DNA]</scope>
    <source>
        <strain evidence="6 7">DSM 28353</strain>
    </source>
</reference>
<dbReference type="Proteomes" id="UP000295292">
    <property type="component" value="Unassembled WGS sequence"/>
</dbReference>
<feature type="domain" description="SWIM-type" evidence="3">
    <location>
        <begin position="84"/>
        <end position="120"/>
    </location>
</feature>